<evidence type="ECO:0000313" key="3">
    <source>
        <dbReference type="EMBL" id="TQM34376.1"/>
    </source>
</evidence>
<evidence type="ECO:0000313" key="4">
    <source>
        <dbReference type="Proteomes" id="UP000320235"/>
    </source>
</evidence>
<keyword evidence="2" id="KW-0812">Transmembrane</keyword>
<comment type="caution">
    <text evidence="3">The sequence shown here is derived from an EMBL/GenBank/DDBJ whole genome shotgun (WGS) entry which is preliminary data.</text>
</comment>
<keyword evidence="4" id="KW-1185">Reference proteome</keyword>
<feature type="transmembrane region" description="Helical" evidence="2">
    <location>
        <begin position="38"/>
        <end position="58"/>
    </location>
</feature>
<feature type="region of interest" description="Disordered" evidence="1">
    <location>
        <begin position="152"/>
        <end position="181"/>
    </location>
</feature>
<sequence length="195" mass="21172">MWHSERMKKWVVRFVSLLVFNIVVLLIVGWLTPARVGWAALWAGIVMTALVIWVKPLVEKWFRSSAAKSAGGRTKAGEKLVEFFIAFAIAFLIWIATVLFTGVSIGGGFFGAVWGYVLPPVILLIGWAIYGAIDDRVEEHAGALYDRATGSRAGTAGSVDTATPPVPSPEAAAGRRELNDGLTDEQRRMLDELGG</sequence>
<proteinExistence type="predicted"/>
<dbReference type="AlphaFoldDB" id="A0A543FKZ3"/>
<evidence type="ECO:0000256" key="1">
    <source>
        <dbReference type="SAM" id="MobiDB-lite"/>
    </source>
</evidence>
<evidence type="ECO:0000256" key="2">
    <source>
        <dbReference type="SAM" id="Phobius"/>
    </source>
</evidence>
<dbReference type="Proteomes" id="UP000320235">
    <property type="component" value="Unassembled WGS sequence"/>
</dbReference>
<keyword evidence="2" id="KW-1133">Transmembrane helix</keyword>
<keyword evidence="2" id="KW-0472">Membrane</keyword>
<gene>
    <name evidence="3" type="ORF">FB391_0664</name>
</gene>
<organism evidence="3 4">
    <name type="scientific">Microbacterium kyungheense</name>
    <dbReference type="NCBI Taxonomy" id="1263636"/>
    <lineage>
        <taxon>Bacteria</taxon>
        <taxon>Bacillati</taxon>
        <taxon>Actinomycetota</taxon>
        <taxon>Actinomycetes</taxon>
        <taxon>Micrococcales</taxon>
        <taxon>Microbacteriaceae</taxon>
        <taxon>Microbacterium</taxon>
    </lineage>
</organism>
<protein>
    <submittedName>
        <fullName evidence="3">Uncharacterized protein</fullName>
    </submittedName>
</protein>
<feature type="transmembrane region" description="Helical" evidence="2">
    <location>
        <begin position="12"/>
        <end position="32"/>
    </location>
</feature>
<name>A0A543FKZ3_9MICO</name>
<dbReference type="EMBL" id="VFPE01000001">
    <property type="protein sequence ID" value="TQM34376.1"/>
    <property type="molecule type" value="Genomic_DNA"/>
</dbReference>
<feature type="transmembrane region" description="Helical" evidence="2">
    <location>
        <begin position="109"/>
        <end position="130"/>
    </location>
</feature>
<feature type="transmembrane region" description="Helical" evidence="2">
    <location>
        <begin position="79"/>
        <end position="103"/>
    </location>
</feature>
<reference evidence="3 4" key="1">
    <citation type="submission" date="2019-06" db="EMBL/GenBank/DDBJ databases">
        <title>Sequencing the genomes of 1000 actinobacteria strains.</title>
        <authorList>
            <person name="Klenk H.-P."/>
        </authorList>
    </citation>
    <scope>NUCLEOTIDE SEQUENCE [LARGE SCALE GENOMIC DNA]</scope>
    <source>
        <strain evidence="3 4">DSM 105492</strain>
    </source>
</reference>
<accession>A0A543FKZ3</accession>